<dbReference type="Proteomes" id="UP000714618">
    <property type="component" value="Unassembled WGS sequence"/>
</dbReference>
<name>A0A9N8JWQ2_9PEZI</name>
<dbReference type="AlphaFoldDB" id="A0A9N8JWQ2"/>
<gene>
    <name evidence="1" type="ORF">AWRI4233_LOCUS4603</name>
</gene>
<dbReference type="EMBL" id="CAIJEO010000006">
    <property type="protein sequence ID" value="CAD0094413.1"/>
    <property type="molecule type" value="Genomic_DNA"/>
</dbReference>
<dbReference type="OrthoDB" id="9976870at2759"/>
<sequence>MSFVRTKTAESDSLVSCDGARTTRWHTPRSGNSVLEIQTYPDSSKITKAQREQLEMRAHSTSKVVVFLPIQLCKVMLIVPSLGHWYQEEHFTVTQGTFIFTLNGKEIKISATDPNPRVSITPGAPHTFVPDPAYKGPCVIEISAETSPLSSETTATDLGVSERFFRNLYSYLEDCSRQNVSPSPPQLLLFLDSAEVSLAWDVGPTWLMHYLSYGLGVVVGRWIGGGLLGYKGSYPEYYNPELNETKKGK</sequence>
<comment type="caution">
    <text evidence="1">The sequence shown here is derived from an EMBL/GenBank/DDBJ whole genome shotgun (WGS) entry which is preliminary data.</text>
</comment>
<dbReference type="InterPro" id="IPR011051">
    <property type="entry name" value="RmlC_Cupin_sf"/>
</dbReference>
<evidence type="ECO:0000313" key="2">
    <source>
        <dbReference type="Proteomes" id="UP000714618"/>
    </source>
</evidence>
<protein>
    <submittedName>
        <fullName evidence="1">Uncharacterized protein</fullName>
    </submittedName>
</protein>
<accession>A0A9N8JWQ2</accession>
<dbReference type="SUPFAM" id="SSF51182">
    <property type="entry name" value="RmlC-like cupins"/>
    <property type="match status" value="1"/>
</dbReference>
<reference evidence="1" key="1">
    <citation type="submission" date="2020-06" db="EMBL/GenBank/DDBJ databases">
        <authorList>
            <person name="Onetto C."/>
        </authorList>
    </citation>
    <scope>NUCLEOTIDE SEQUENCE</scope>
</reference>
<organism evidence="1 2">
    <name type="scientific">Aureobasidium mustum</name>
    <dbReference type="NCBI Taxonomy" id="2773714"/>
    <lineage>
        <taxon>Eukaryota</taxon>
        <taxon>Fungi</taxon>
        <taxon>Dikarya</taxon>
        <taxon>Ascomycota</taxon>
        <taxon>Pezizomycotina</taxon>
        <taxon>Dothideomycetes</taxon>
        <taxon>Dothideomycetidae</taxon>
        <taxon>Dothideales</taxon>
        <taxon>Saccotheciaceae</taxon>
        <taxon>Aureobasidium</taxon>
    </lineage>
</organism>
<evidence type="ECO:0000313" key="1">
    <source>
        <dbReference type="EMBL" id="CAD0094413.1"/>
    </source>
</evidence>
<keyword evidence="2" id="KW-1185">Reference proteome</keyword>
<proteinExistence type="predicted"/>